<gene>
    <name evidence="9" type="ORF">SAMN05192533_110125</name>
</gene>
<dbReference type="GO" id="GO:0003677">
    <property type="term" value="F:DNA binding"/>
    <property type="evidence" value="ECO:0007669"/>
    <property type="project" value="UniProtKB-KW"/>
</dbReference>
<evidence type="ECO:0000259" key="8">
    <source>
        <dbReference type="PROSITE" id="PS50110"/>
    </source>
</evidence>
<dbReference type="EMBL" id="FOBW01000010">
    <property type="protein sequence ID" value="SEN23642.1"/>
    <property type="molecule type" value="Genomic_DNA"/>
</dbReference>
<keyword evidence="4" id="KW-0238">DNA-binding</keyword>
<dbReference type="Proteomes" id="UP000198553">
    <property type="component" value="Unassembled WGS sequence"/>
</dbReference>
<comment type="subcellular location">
    <subcellularLocation>
        <location evidence="1">Cytoplasm</location>
    </subcellularLocation>
</comment>
<evidence type="ECO:0000313" key="9">
    <source>
        <dbReference type="EMBL" id="SEN23642.1"/>
    </source>
</evidence>
<feature type="domain" description="HTH luxR-type" evidence="7">
    <location>
        <begin position="139"/>
        <end position="204"/>
    </location>
</feature>
<dbReference type="Pfam" id="PF00196">
    <property type="entry name" value="GerE"/>
    <property type="match status" value="1"/>
</dbReference>
<dbReference type="GO" id="GO:0005737">
    <property type="term" value="C:cytoplasm"/>
    <property type="evidence" value="ECO:0007669"/>
    <property type="project" value="UniProtKB-SubCell"/>
</dbReference>
<dbReference type="InterPro" id="IPR011006">
    <property type="entry name" value="CheY-like_superfamily"/>
</dbReference>
<evidence type="ECO:0000256" key="2">
    <source>
        <dbReference type="ARBA" id="ARBA00022553"/>
    </source>
</evidence>
<organism evidence="9 10">
    <name type="scientific">Mesobacillus persicus</name>
    <dbReference type="NCBI Taxonomy" id="930146"/>
    <lineage>
        <taxon>Bacteria</taxon>
        <taxon>Bacillati</taxon>
        <taxon>Bacillota</taxon>
        <taxon>Bacilli</taxon>
        <taxon>Bacillales</taxon>
        <taxon>Bacillaceae</taxon>
        <taxon>Mesobacillus</taxon>
    </lineage>
</organism>
<feature type="modified residue" description="4-aspartylphosphate" evidence="6">
    <location>
        <position position="53"/>
    </location>
</feature>
<dbReference type="PROSITE" id="PS50110">
    <property type="entry name" value="RESPONSE_REGULATORY"/>
    <property type="match status" value="1"/>
</dbReference>
<keyword evidence="2 6" id="KW-0597">Phosphoprotein</keyword>
<sequence>MNLMVVDDHEIVRDGLAMLLQQSFCIDSKKFASDGYEAIKLAEDFAADLILLDVSMPGGLDGLSTIEKLKKILPESKIVIFSMFDDIGYQKKAYDCGADGYLIKQLKKEELIESLDLILANKKVFTNQVLEEESASDSFYQLDLPISKREKEVFVLTVMGYSQKDIADKLNITVKTVENHRQKIGEKLETQKRFEWVGIAKRYNVF</sequence>
<evidence type="ECO:0000256" key="5">
    <source>
        <dbReference type="ARBA" id="ARBA00023163"/>
    </source>
</evidence>
<protein>
    <submittedName>
        <fullName evidence="9">Two component transcriptional regulator, LuxR family</fullName>
    </submittedName>
</protein>
<dbReference type="GO" id="GO:0006355">
    <property type="term" value="P:regulation of DNA-templated transcription"/>
    <property type="evidence" value="ECO:0007669"/>
    <property type="project" value="InterPro"/>
</dbReference>
<dbReference type="SUPFAM" id="SSF46894">
    <property type="entry name" value="C-terminal effector domain of the bipartite response regulators"/>
    <property type="match status" value="1"/>
</dbReference>
<feature type="domain" description="Response regulatory" evidence="8">
    <location>
        <begin position="2"/>
        <end position="119"/>
    </location>
</feature>
<dbReference type="InterPro" id="IPR001789">
    <property type="entry name" value="Sig_transdc_resp-reg_receiver"/>
</dbReference>
<evidence type="ECO:0000256" key="6">
    <source>
        <dbReference type="PROSITE-ProRule" id="PRU00169"/>
    </source>
</evidence>
<reference evidence="10" key="1">
    <citation type="submission" date="2016-10" db="EMBL/GenBank/DDBJ databases">
        <authorList>
            <person name="Varghese N."/>
            <person name="Submissions S."/>
        </authorList>
    </citation>
    <scope>NUCLEOTIDE SEQUENCE [LARGE SCALE GENOMIC DNA]</scope>
    <source>
        <strain evidence="10">B48,IBRC-M 10115,DSM 25386,CECT 8001</strain>
    </source>
</reference>
<dbReference type="AlphaFoldDB" id="A0A1H8EVX7"/>
<dbReference type="PANTHER" id="PTHR43214">
    <property type="entry name" value="TWO-COMPONENT RESPONSE REGULATOR"/>
    <property type="match status" value="1"/>
</dbReference>
<evidence type="ECO:0000259" key="7">
    <source>
        <dbReference type="PROSITE" id="PS50043"/>
    </source>
</evidence>
<dbReference type="PRINTS" id="PR00038">
    <property type="entry name" value="HTHLUXR"/>
</dbReference>
<evidence type="ECO:0000256" key="4">
    <source>
        <dbReference type="ARBA" id="ARBA00023125"/>
    </source>
</evidence>
<dbReference type="STRING" id="930146.SAMN05192533_110125"/>
<dbReference type="Pfam" id="PF00072">
    <property type="entry name" value="Response_reg"/>
    <property type="match status" value="1"/>
</dbReference>
<dbReference type="InterPro" id="IPR058245">
    <property type="entry name" value="NreC/VraR/RcsB-like_REC"/>
</dbReference>
<proteinExistence type="predicted"/>
<dbReference type="CDD" id="cd17535">
    <property type="entry name" value="REC_NarL-like"/>
    <property type="match status" value="1"/>
</dbReference>
<dbReference type="SUPFAM" id="SSF52172">
    <property type="entry name" value="CheY-like"/>
    <property type="match status" value="1"/>
</dbReference>
<evidence type="ECO:0000256" key="1">
    <source>
        <dbReference type="ARBA" id="ARBA00004496"/>
    </source>
</evidence>
<dbReference type="InterPro" id="IPR016032">
    <property type="entry name" value="Sig_transdc_resp-reg_C-effctor"/>
</dbReference>
<dbReference type="InterPro" id="IPR039420">
    <property type="entry name" value="WalR-like"/>
</dbReference>
<keyword evidence="3" id="KW-0805">Transcription regulation</keyword>
<dbReference type="OrthoDB" id="9780153at2"/>
<dbReference type="SMART" id="SM00421">
    <property type="entry name" value="HTH_LUXR"/>
    <property type="match status" value="1"/>
</dbReference>
<dbReference type="Gene3D" id="3.40.50.2300">
    <property type="match status" value="1"/>
</dbReference>
<dbReference type="CDD" id="cd06170">
    <property type="entry name" value="LuxR_C_like"/>
    <property type="match status" value="1"/>
</dbReference>
<keyword evidence="5" id="KW-0804">Transcription</keyword>
<name>A0A1H8EVX7_9BACI</name>
<dbReference type="SMART" id="SM00448">
    <property type="entry name" value="REC"/>
    <property type="match status" value="1"/>
</dbReference>
<dbReference type="InterPro" id="IPR000792">
    <property type="entry name" value="Tscrpt_reg_LuxR_C"/>
</dbReference>
<evidence type="ECO:0000313" key="10">
    <source>
        <dbReference type="Proteomes" id="UP000198553"/>
    </source>
</evidence>
<keyword evidence="10" id="KW-1185">Reference proteome</keyword>
<evidence type="ECO:0000256" key="3">
    <source>
        <dbReference type="ARBA" id="ARBA00023015"/>
    </source>
</evidence>
<accession>A0A1H8EVX7</accession>
<dbReference type="PROSITE" id="PS50043">
    <property type="entry name" value="HTH_LUXR_2"/>
    <property type="match status" value="1"/>
</dbReference>
<dbReference type="GO" id="GO:0000160">
    <property type="term" value="P:phosphorelay signal transduction system"/>
    <property type="evidence" value="ECO:0007669"/>
    <property type="project" value="InterPro"/>
</dbReference>